<keyword evidence="3" id="KW-1185">Reference proteome</keyword>
<gene>
    <name evidence="2" type="ORF">Sya03_11850</name>
</gene>
<sequence length="53" mass="5956">MHPILVQEQLRLRHDDLLREAAAYRAGVHAGAPAGRHRRPRRAARTPRPGRGS</sequence>
<feature type="region of interest" description="Disordered" evidence="1">
    <location>
        <begin position="26"/>
        <end position="53"/>
    </location>
</feature>
<protein>
    <submittedName>
        <fullName evidence="2">Uncharacterized protein</fullName>
    </submittedName>
</protein>
<accession>A0A8J3Y4Z4</accession>
<organism evidence="2 3">
    <name type="scientific">Spirilliplanes yamanashiensis</name>
    <dbReference type="NCBI Taxonomy" id="42233"/>
    <lineage>
        <taxon>Bacteria</taxon>
        <taxon>Bacillati</taxon>
        <taxon>Actinomycetota</taxon>
        <taxon>Actinomycetes</taxon>
        <taxon>Micromonosporales</taxon>
        <taxon>Micromonosporaceae</taxon>
        <taxon>Spirilliplanes</taxon>
    </lineage>
</organism>
<reference evidence="2" key="1">
    <citation type="submission" date="2021-01" db="EMBL/GenBank/DDBJ databases">
        <title>Whole genome shotgun sequence of Spirilliplanes yamanashiensis NBRC 15828.</title>
        <authorList>
            <person name="Komaki H."/>
            <person name="Tamura T."/>
        </authorList>
    </citation>
    <scope>NUCLEOTIDE SEQUENCE</scope>
    <source>
        <strain evidence="2">NBRC 15828</strain>
    </source>
</reference>
<proteinExistence type="predicted"/>
<dbReference type="AlphaFoldDB" id="A0A8J3Y4Z4"/>
<dbReference type="RefSeq" id="WP_203937152.1">
    <property type="nucleotide sequence ID" value="NZ_BAAAGJ010000005.1"/>
</dbReference>
<evidence type="ECO:0000313" key="3">
    <source>
        <dbReference type="Proteomes" id="UP000652013"/>
    </source>
</evidence>
<feature type="compositionally biased region" description="Basic residues" evidence="1">
    <location>
        <begin position="35"/>
        <end position="45"/>
    </location>
</feature>
<evidence type="ECO:0000256" key="1">
    <source>
        <dbReference type="SAM" id="MobiDB-lite"/>
    </source>
</evidence>
<dbReference type="EMBL" id="BOOY01000006">
    <property type="protein sequence ID" value="GIJ01833.1"/>
    <property type="molecule type" value="Genomic_DNA"/>
</dbReference>
<name>A0A8J3Y4Z4_9ACTN</name>
<evidence type="ECO:0000313" key="2">
    <source>
        <dbReference type="EMBL" id="GIJ01833.1"/>
    </source>
</evidence>
<dbReference type="Proteomes" id="UP000652013">
    <property type="component" value="Unassembled WGS sequence"/>
</dbReference>
<comment type="caution">
    <text evidence="2">The sequence shown here is derived from an EMBL/GenBank/DDBJ whole genome shotgun (WGS) entry which is preliminary data.</text>
</comment>